<dbReference type="NCBIfam" id="TIGR00204">
    <property type="entry name" value="dxs"/>
    <property type="match status" value="1"/>
</dbReference>
<evidence type="ECO:0000256" key="7">
    <source>
        <dbReference type="ARBA" id="ARBA00022977"/>
    </source>
</evidence>
<dbReference type="Gene3D" id="3.40.50.920">
    <property type="match status" value="1"/>
</dbReference>
<dbReference type="Proteomes" id="UP001595947">
    <property type="component" value="Unassembled WGS sequence"/>
</dbReference>
<feature type="binding site" evidence="10">
    <location>
        <begin position="146"/>
        <end position="147"/>
    </location>
    <ligand>
        <name>thiamine diphosphate</name>
        <dbReference type="ChEBI" id="CHEBI:58937"/>
    </ligand>
</feature>
<dbReference type="EC" id="2.2.1.7" evidence="10"/>
<name>A0ABV9YQQ2_9PSEU</name>
<keyword evidence="13" id="KW-1185">Reference proteome</keyword>
<feature type="binding site" evidence="10">
    <location>
        <position position="285"/>
    </location>
    <ligand>
        <name>thiamine diphosphate</name>
        <dbReference type="ChEBI" id="CHEBI:58937"/>
    </ligand>
</feature>
<dbReference type="InterPro" id="IPR020826">
    <property type="entry name" value="Transketolase_BS"/>
</dbReference>
<dbReference type="RefSeq" id="WP_378036270.1">
    <property type="nucleotide sequence ID" value="NZ_JBHSIV010000010.1"/>
</dbReference>
<dbReference type="PANTHER" id="PTHR43322">
    <property type="entry name" value="1-D-DEOXYXYLULOSE 5-PHOSPHATE SYNTHASE-RELATED"/>
    <property type="match status" value="1"/>
</dbReference>
<organism evidence="12 13">
    <name type="scientific">Actinomycetospora atypica</name>
    <dbReference type="NCBI Taxonomy" id="1290095"/>
    <lineage>
        <taxon>Bacteria</taxon>
        <taxon>Bacillati</taxon>
        <taxon>Actinomycetota</taxon>
        <taxon>Actinomycetes</taxon>
        <taxon>Pseudonocardiales</taxon>
        <taxon>Pseudonocardiaceae</taxon>
        <taxon>Actinomycetospora</taxon>
    </lineage>
</organism>
<dbReference type="Pfam" id="PF02780">
    <property type="entry name" value="Transketolase_C"/>
    <property type="match status" value="1"/>
</dbReference>
<evidence type="ECO:0000256" key="2">
    <source>
        <dbReference type="ARBA" id="ARBA00011081"/>
    </source>
</evidence>
<dbReference type="GO" id="GO:0008661">
    <property type="term" value="F:1-deoxy-D-xylulose-5-phosphate synthase activity"/>
    <property type="evidence" value="ECO:0007669"/>
    <property type="project" value="UniProtKB-EC"/>
</dbReference>
<dbReference type="InterPro" id="IPR009014">
    <property type="entry name" value="Transketo_C/PFOR_II"/>
</dbReference>
<comment type="function">
    <text evidence="10">Catalyzes the acyloin condensation reaction between C atoms 2 and 3 of pyruvate and glyceraldehyde 3-phosphate to yield 1-deoxy-D-xylulose-5-phosphate (DXP).</text>
</comment>
<feature type="binding site" evidence="10">
    <location>
        <position position="366"/>
    </location>
    <ligand>
        <name>thiamine diphosphate</name>
        <dbReference type="ChEBI" id="CHEBI:58937"/>
    </ligand>
</feature>
<dbReference type="PANTHER" id="PTHR43322:SF5">
    <property type="entry name" value="1-DEOXY-D-XYLULOSE-5-PHOSPHATE SYNTHASE, CHLOROPLASTIC"/>
    <property type="match status" value="1"/>
</dbReference>
<feature type="binding site" evidence="10">
    <location>
        <position position="174"/>
    </location>
    <ligand>
        <name>thiamine diphosphate</name>
        <dbReference type="ChEBI" id="CHEBI:58937"/>
    </ligand>
</feature>
<feature type="domain" description="Transketolase-like pyrimidine-binding" evidence="11">
    <location>
        <begin position="315"/>
        <end position="479"/>
    </location>
</feature>
<accession>A0ABV9YQQ2</accession>
<dbReference type="InterPro" id="IPR033248">
    <property type="entry name" value="Transketolase_C"/>
</dbReference>
<dbReference type="NCBIfam" id="NF003933">
    <property type="entry name" value="PRK05444.2-2"/>
    <property type="match status" value="1"/>
</dbReference>
<feature type="binding site" evidence="10">
    <location>
        <begin position="114"/>
        <end position="116"/>
    </location>
    <ligand>
        <name>thiamine diphosphate</name>
        <dbReference type="ChEBI" id="CHEBI:58937"/>
    </ligand>
</feature>
<keyword evidence="8 10" id="KW-0786">Thiamine pyrophosphate</keyword>
<dbReference type="SUPFAM" id="SSF52922">
    <property type="entry name" value="TK C-terminal domain-like"/>
    <property type="match status" value="1"/>
</dbReference>
<comment type="caution">
    <text evidence="12">The sequence shown here is derived from an EMBL/GenBank/DDBJ whole genome shotgun (WGS) entry which is preliminary data.</text>
</comment>
<evidence type="ECO:0000256" key="3">
    <source>
        <dbReference type="ARBA" id="ARBA00011738"/>
    </source>
</evidence>
<dbReference type="SUPFAM" id="SSF52518">
    <property type="entry name" value="Thiamin diphosphate-binding fold (THDP-binding)"/>
    <property type="match status" value="2"/>
</dbReference>
<feature type="binding site" evidence="10">
    <location>
        <position position="174"/>
    </location>
    <ligand>
        <name>Mg(2+)</name>
        <dbReference type="ChEBI" id="CHEBI:18420"/>
    </ligand>
</feature>
<sequence>MSLLERVRTPADLRTLGPEDVVALAAEVRGFLVDAVCRTGGHLGPNLGVVELTLALHRVFDSPRDALLFDTGHQSYVHKIVTGRSGAFDGLRQGGGLSGYPSRAESEHDLVENSHASTALSWADGLAKADALLGRERSVVAVVGDGALTGGMCWEALNNIAGSDRPVVVVVNDNGRSYAPTIGGLSERLSTLRLAPRYEEVLHHGRRALQKIPMIGRHLYSAMHAAKAGVKDAITPQALFSDLGLKYVGPVDGHDVAALEVALTAARDFGGPVIVHAVTSKGRGFASAENDEAEQMHSVGKLDPETGLAVGPKARSWTSVFTDSMVEIGRERPDVVAITAAMPGPTGLSRFGEEFPDRLFDVGIAEQHAMTSAAGLAHGGLHPVLAIYSTFLNRAFDQMLMDVALHREPVTIALDRAGVTGDDGASHNGMWDLSVMGIVPGLRVAAPRDAVTLREELREAVGIDDGPTALRWSKGAVPSEIPALRRLGAASGPGAVDVLAEPGRLPRTAPRPTAVDRLSGDDTAEIPDLPDVLLVCVGTFGQLGVEAADRLTAQGIGVTVVDPRWVQPVPPALLELAATHRLVVTVEDGGRHGGFGSSLADAMSEAGIDVPVRRIALDQEFLDHDSRSAILSAAGLTDQDVARRVTEWVSGRAGDDDVVASLPRAAGDGQG</sequence>
<dbReference type="InterPro" id="IPR005475">
    <property type="entry name" value="Transketolase-like_Pyr-bd"/>
</dbReference>
<evidence type="ECO:0000256" key="8">
    <source>
        <dbReference type="ARBA" id="ARBA00023052"/>
    </source>
</evidence>
<evidence type="ECO:0000256" key="10">
    <source>
        <dbReference type="HAMAP-Rule" id="MF_00315"/>
    </source>
</evidence>
<evidence type="ECO:0000256" key="4">
    <source>
        <dbReference type="ARBA" id="ARBA00022679"/>
    </source>
</evidence>
<dbReference type="Pfam" id="PF02779">
    <property type="entry name" value="Transket_pyr"/>
    <property type="match status" value="1"/>
</dbReference>
<comment type="pathway">
    <text evidence="1 10">Metabolic intermediate biosynthesis; 1-deoxy-D-xylulose 5-phosphate biosynthesis; 1-deoxy-D-xylulose 5-phosphate from D-glyceraldehyde 3-phosphate and pyruvate: step 1/1.</text>
</comment>
<comment type="cofactor">
    <cofactor evidence="10">
        <name>Mg(2+)</name>
        <dbReference type="ChEBI" id="CHEBI:18420"/>
    </cofactor>
    <text evidence="10">Binds 1 Mg(2+) ion per subunit.</text>
</comment>
<dbReference type="InterPro" id="IPR049557">
    <property type="entry name" value="Transketolase_CS"/>
</dbReference>
<evidence type="ECO:0000256" key="1">
    <source>
        <dbReference type="ARBA" id="ARBA00004980"/>
    </source>
</evidence>
<comment type="similarity">
    <text evidence="2 10">Belongs to the transketolase family. DXPS subfamily.</text>
</comment>
<keyword evidence="5 10" id="KW-0479">Metal-binding</keyword>
<dbReference type="InterPro" id="IPR005477">
    <property type="entry name" value="Dxylulose-5-P_synthase"/>
</dbReference>
<evidence type="ECO:0000256" key="6">
    <source>
        <dbReference type="ARBA" id="ARBA00022842"/>
    </source>
</evidence>
<keyword evidence="6 10" id="KW-0460">Magnesium</keyword>
<dbReference type="CDD" id="cd07033">
    <property type="entry name" value="TPP_PYR_DXS_TK_like"/>
    <property type="match status" value="1"/>
</dbReference>
<evidence type="ECO:0000313" key="12">
    <source>
        <dbReference type="EMBL" id="MFC5062921.1"/>
    </source>
</evidence>
<dbReference type="EMBL" id="JBHSIV010000010">
    <property type="protein sequence ID" value="MFC5062921.1"/>
    <property type="molecule type" value="Genomic_DNA"/>
</dbReference>
<dbReference type="Pfam" id="PF13292">
    <property type="entry name" value="DXP_synthase_N"/>
    <property type="match status" value="1"/>
</dbReference>
<evidence type="ECO:0000259" key="11">
    <source>
        <dbReference type="SMART" id="SM00861"/>
    </source>
</evidence>
<evidence type="ECO:0000313" key="13">
    <source>
        <dbReference type="Proteomes" id="UP001595947"/>
    </source>
</evidence>
<keyword evidence="7 10" id="KW-0784">Thiamine biosynthesis</keyword>
<protein>
    <recommendedName>
        <fullName evidence="10">1-deoxy-D-xylulose-5-phosphate synthase</fullName>
        <ecNumber evidence="10">2.2.1.7</ecNumber>
    </recommendedName>
    <alternativeName>
        <fullName evidence="10">1-deoxyxylulose-5-phosphate synthase</fullName>
        <shortName evidence="10">DXP synthase</shortName>
        <shortName evidence="10">DXPS</shortName>
    </alternativeName>
</protein>
<reference evidence="13" key="1">
    <citation type="journal article" date="2019" name="Int. J. Syst. Evol. Microbiol.">
        <title>The Global Catalogue of Microorganisms (GCM) 10K type strain sequencing project: providing services to taxonomists for standard genome sequencing and annotation.</title>
        <authorList>
            <consortium name="The Broad Institute Genomics Platform"/>
            <consortium name="The Broad Institute Genome Sequencing Center for Infectious Disease"/>
            <person name="Wu L."/>
            <person name="Ma J."/>
        </authorList>
    </citation>
    <scope>NUCLEOTIDE SEQUENCE [LARGE SCALE GENOMIC DNA]</scope>
    <source>
        <strain evidence="13">CGMCC 4.7093</strain>
    </source>
</reference>
<dbReference type="InterPro" id="IPR029061">
    <property type="entry name" value="THDP-binding"/>
</dbReference>
<dbReference type="Gene3D" id="3.40.50.970">
    <property type="match status" value="2"/>
</dbReference>
<keyword evidence="4 10" id="KW-0808">Transferase</keyword>
<comment type="catalytic activity">
    <reaction evidence="10">
        <text>D-glyceraldehyde 3-phosphate + pyruvate + H(+) = 1-deoxy-D-xylulose 5-phosphate + CO2</text>
        <dbReference type="Rhea" id="RHEA:12605"/>
        <dbReference type="ChEBI" id="CHEBI:15361"/>
        <dbReference type="ChEBI" id="CHEBI:15378"/>
        <dbReference type="ChEBI" id="CHEBI:16526"/>
        <dbReference type="ChEBI" id="CHEBI:57792"/>
        <dbReference type="ChEBI" id="CHEBI:59776"/>
        <dbReference type="EC" id="2.2.1.7"/>
    </reaction>
</comment>
<dbReference type="HAMAP" id="MF_00315">
    <property type="entry name" value="DXP_synth"/>
    <property type="match status" value="1"/>
</dbReference>
<comment type="subunit">
    <text evidence="3 10">Homodimer.</text>
</comment>
<feature type="binding site" evidence="10">
    <location>
        <position position="145"/>
    </location>
    <ligand>
        <name>Mg(2+)</name>
        <dbReference type="ChEBI" id="CHEBI:18420"/>
    </ligand>
</feature>
<evidence type="ECO:0000256" key="9">
    <source>
        <dbReference type="ARBA" id="ARBA00023229"/>
    </source>
</evidence>
<dbReference type="SMART" id="SM00861">
    <property type="entry name" value="Transket_pyr"/>
    <property type="match status" value="1"/>
</dbReference>
<keyword evidence="9 10" id="KW-0414">Isoprene biosynthesis</keyword>
<feature type="binding site" evidence="10">
    <location>
        <position position="73"/>
    </location>
    <ligand>
        <name>thiamine diphosphate</name>
        <dbReference type="ChEBI" id="CHEBI:58937"/>
    </ligand>
</feature>
<gene>
    <name evidence="10 12" type="primary">dxs</name>
    <name evidence="12" type="ORF">ACFPBZ_11945</name>
</gene>
<dbReference type="PROSITE" id="PS00802">
    <property type="entry name" value="TRANSKETOLASE_2"/>
    <property type="match status" value="1"/>
</dbReference>
<proteinExistence type="inferred from homology"/>
<evidence type="ECO:0000256" key="5">
    <source>
        <dbReference type="ARBA" id="ARBA00022723"/>
    </source>
</evidence>
<dbReference type="CDD" id="cd02007">
    <property type="entry name" value="TPP_DXS"/>
    <property type="match status" value="1"/>
</dbReference>
<dbReference type="PROSITE" id="PS00801">
    <property type="entry name" value="TRANSKETOLASE_1"/>
    <property type="match status" value="1"/>
</dbReference>
<comment type="cofactor">
    <cofactor evidence="10">
        <name>thiamine diphosphate</name>
        <dbReference type="ChEBI" id="CHEBI:58937"/>
    </cofactor>
    <text evidence="10">Binds 1 thiamine pyrophosphate per subunit.</text>
</comment>